<dbReference type="GO" id="GO:0016746">
    <property type="term" value="F:acyltransferase activity"/>
    <property type="evidence" value="ECO:0007669"/>
    <property type="project" value="UniProtKB-KW"/>
</dbReference>
<dbReference type="PANTHER" id="PTHR31896">
    <property type="entry name" value="FAMILY REGULATORY PROTEIN, PUTATIVE (AFU_ORTHOLOGUE AFUA_3G14730)-RELATED"/>
    <property type="match status" value="1"/>
</dbReference>
<dbReference type="EMBL" id="MSFU01000004">
    <property type="protein sequence ID" value="PWY81110.1"/>
    <property type="molecule type" value="Genomic_DNA"/>
</dbReference>
<name>A0A317WAI8_ASPEC</name>
<evidence type="ECO:0000313" key="4">
    <source>
        <dbReference type="Proteomes" id="UP000246171"/>
    </source>
</evidence>
<dbReference type="VEuPathDB" id="FungiDB:BO83DRAFT_434499"/>
<evidence type="ECO:0000313" key="3">
    <source>
        <dbReference type="EMBL" id="PWY81110.1"/>
    </source>
</evidence>
<dbReference type="InterPro" id="IPR051283">
    <property type="entry name" value="Sec_Metabolite_Acyltrans"/>
</dbReference>
<dbReference type="OrthoDB" id="1862401at2759"/>
<comment type="caution">
    <text evidence="3">The sequence shown here is derived from an EMBL/GenBank/DDBJ whole genome shotgun (WGS) entry which is preliminary data.</text>
</comment>
<dbReference type="Gene3D" id="3.30.559.10">
    <property type="entry name" value="Chloramphenicol acetyltransferase-like domain"/>
    <property type="match status" value="2"/>
</dbReference>
<keyword evidence="4" id="KW-1185">Reference proteome</keyword>
<keyword evidence="2" id="KW-0012">Acyltransferase</keyword>
<evidence type="ECO:0000256" key="1">
    <source>
        <dbReference type="ARBA" id="ARBA00022679"/>
    </source>
</evidence>
<dbReference type="InterPro" id="IPR023213">
    <property type="entry name" value="CAT-like_dom_sf"/>
</dbReference>
<protein>
    <recommendedName>
        <fullName evidence="5">O-acetyltransferase</fullName>
    </recommendedName>
</protein>
<sequence>MASDGFTPFLLSPLDHVFPPVLYATTVLYFRPERTSLNKSVEKLQRGLDRLIKIVPFLSGVVASATHPYKTNVLEVRPDTSSPSLALTCASLVQVKDYLEYGLPGQVLADDDVSRWASGEEATRRLMPDFERLTQLTTVPAPVFRAQINRLADGIALCLAVNHMVLDGKGNDMLLALLAQCCHDPTGASWSTSAAAAQVETRQYLHTLRGWSDEGPSLGVDAVDATVLPGEGLASDATSIVYNLVFSEERIQQLKRHCNARLPGLRQQHDQEGYKAGPGFVSSNDVLTALLWICASPVVVTQSPSSTVGVAVNSRGRFNPPLPDEYLGNSVAYANSLLNMSQLRCLKHEPAAENEGREAIRGQSDTSNFSGEKQRACREGCAVIDDDDTMQLLTLMAYRIRCSIADVDGPALAKLVASYYKTPDWSQILLQRCDIIVSSLNDWRVFALDFGSQLGYVDRVEFLPPSSPVGECILKPIQKEKAAVREVMVTLQPEQMRRMSQLSLLQWALISQSPTTFYRLI</sequence>
<accession>A0A317WAI8</accession>
<dbReference type="RefSeq" id="XP_025391533.1">
    <property type="nucleotide sequence ID" value="XM_025535798.1"/>
</dbReference>
<dbReference type="Pfam" id="PF02458">
    <property type="entry name" value="Transferase"/>
    <property type="match status" value="1"/>
</dbReference>
<dbReference type="AlphaFoldDB" id="A0A317WAI8"/>
<dbReference type="PANTHER" id="PTHR31896:SF64">
    <property type="entry name" value="TRICHOTHECENE 3-O-ACETYLTRANSFERASE"/>
    <property type="match status" value="1"/>
</dbReference>
<keyword evidence="1" id="KW-0808">Transferase</keyword>
<proteinExistence type="predicted"/>
<reference evidence="3" key="1">
    <citation type="submission" date="2016-12" db="EMBL/GenBank/DDBJ databases">
        <title>The genomes of Aspergillus section Nigri reveals drivers in fungal speciation.</title>
        <authorList>
            <consortium name="DOE Joint Genome Institute"/>
            <person name="Vesth T.C."/>
            <person name="Nybo J."/>
            <person name="Theobald S."/>
            <person name="Brandl J."/>
            <person name="Frisvad J.C."/>
            <person name="Nielsen K.F."/>
            <person name="Lyhne E.K."/>
            <person name="Kogle M.E."/>
            <person name="Kuo A."/>
            <person name="Riley R."/>
            <person name="Clum A."/>
            <person name="Nolan M."/>
            <person name="Lipzen A."/>
            <person name="Salamov A."/>
            <person name="Henrissat B."/>
            <person name="Wiebenga A."/>
            <person name="De vries R.P."/>
            <person name="Grigoriev I.V."/>
            <person name="Mortensen U.H."/>
            <person name="Andersen M.R."/>
            <person name="Baker S.E."/>
        </authorList>
    </citation>
    <scope>NUCLEOTIDE SEQUENCE</scope>
    <source>
        <strain evidence="3">CBS 122712</strain>
    </source>
</reference>
<gene>
    <name evidence="3" type="ORF">BO83DRAFT_434499</name>
</gene>
<dbReference type="Proteomes" id="UP000246171">
    <property type="component" value="Unassembled WGS sequence"/>
</dbReference>
<evidence type="ECO:0000256" key="2">
    <source>
        <dbReference type="ARBA" id="ARBA00023315"/>
    </source>
</evidence>
<evidence type="ECO:0008006" key="5">
    <source>
        <dbReference type="Google" id="ProtNLM"/>
    </source>
</evidence>
<dbReference type="GeneID" id="37057760"/>
<organism evidence="3 4">
    <name type="scientific">Aspergillus eucalypticola (strain CBS 122712 / IBT 29274)</name>
    <dbReference type="NCBI Taxonomy" id="1448314"/>
    <lineage>
        <taxon>Eukaryota</taxon>
        <taxon>Fungi</taxon>
        <taxon>Dikarya</taxon>
        <taxon>Ascomycota</taxon>
        <taxon>Pezizomycotina</taxon>
        <taxon>Eurotiomycetes</taxon>
        <taxon>Eurotiomycetidae</taxon>
        <taxon>Eurotiales</taxon>
        <taxon>Aspergillaceae</taxon>
        <taxon>Aspergillus</taxon>
        <taxon>Aspergillus subgen. Circumdati</taxon>
    </lineage>
</organism>